<evidence type="ECO:0000313" key="3">
    <source>
        <dbReference type="WBParaSite" id="nOo.2.0.1.t07371-RA"/>
    </source>
</evidence>
<evidence type="ECO:0000313" key="1">
    <source>
        <dbReference type="EMBL" id="VDK85998.1"/>
    </source>
</evidence>
<proteinExistence type="predicted"/>
<dbReference type="WBParaSite" id="nOo.2.0.1.t07371-RA">
    <property type="protein sequence ID" value="nOo.2.0.1.t07371-RA"/>
    <property type="gene ID" value="nOo.2.0.1.g07371"/>
</dbReference>
<gene>
    <name evidence="1" type="ORF">NOO_LOCUS7371</name>
</gene>
<dbReference type="OrthoDB" id="5837977at2759"/>
<protein>
    <submittedName>
        <fullName evidence="3">ERVV2 protein</fullName>
    </submittedName>
</protein>
<evidence type="ECO:0000313" key="2">
    <source>
        <dbReference type="Proteomes" id="UP000271087"/>
    </source>
</evidence>
<sequence length="99" mass="10914">MGLCCSANERQHAEQVDDSQNQLLQNNQQQWYGIEKGIAMMMQQATALAGASSNIDLLTLEAEIRKAKAEGRTVTISNGCVYFDYQLVSRIPPDTSFSA</sequence>
<organism evidence="3">
    <name type="scientific">Onchocerca ochengi</name>
    <name type="common">Filarial nematode worm</name>
    <dbReference type="NCBI Taxonomy" id="42157"/>
    <lineage>
        <taxon>Eukaryota</taxon>
        <taxon>Metazoa</taxon>
        <taxon>Ecdysozoa</taxon>
        <taxon>Nematoda</taxon>
        <taxon>Chromadorea</taxon>
        <taxon>Rhabditida</taxon>
        <taxon>Spirurina</taxon>
        <taxon>Spiruromorpha</taxon>
        <taxon>Filarioidea</taxon>
        <taxon>Onchocercidae</taxon>
        <taxon>Onchocerca</taxon>
    </lineage>
</organism>
<accession>A0A182EGZ7</accession>
<dbReference type="AlphaFoldDB" id="A0A182EGZ7"/>
<reference evidence="1 2" key="2">
    <citation type="submission" date="2018-08" db="EMBL/GenBank/DDBJ databases">
        <authorList>
            <person name="Laetsch R D."/>
            <person name="Stevens L."/>
            <person name="Kumar S."/>
            <person name="Blaxter L. M."/>
        </authorList>
    </citation>
    <scope>NUCLEOTIDE SEQUENCE [LARGE SCALE GENOMIC DNA]</scope>
</reference>
<dbReference type="Proteomes" id="UP000271087">
    <property type="component" value="Unassembled WGS sequence"/>
</dbReference>
<keyword evidence="2" id="KW-1185">Reference proteome</keyword>
<dbReference type="EMBL" id="UYRW01002606">
    <property type="protein sequence ID" value="VDK85998.1"/>
    <property type="molecule type" value="Genomic_DNA"/>
</dbReference>
<reference evidence="3" key="1">
    <citation type="submission" date="2016-06" db="UniProtKB">
        <authorList>
            <consortium name="WormBaseParasite"/>
        </authorList>
    </citation>
    <scope>IDENTIFICATION</scope>
</reference>
<name>A0A182EGZ7_ONCOC</name>